<feature type="region of interest" description="Disordered" evidence="1">
    <location>
        <begin position="21"/>
        <end position="68"/>
    </location>
</feature>
<organism evidence="2 3">
    <name type="scientific">Gossypium australe</name>
    <dbReference type="NCBI Taxonomy" id="47621"/>
    <lineage>
        <taxon>Eukaryota</taxon>
        <taxon>Viridiplantae</taxon>
        <taxon>Streptophyta</taxon>
        <taxon>Embryophyta</taxon>
        <taxon>Tracheophyta</taxon>
        <taxon>Spermatophyta</taxon>
        <taxon>Magnoliopsida</taxon>
        <taxon>eudicotyledons</taxon>
        <taxon>Gunneridae</taxon>
        <taxon>Pentapetalae</taxon>
        <taxon>rosids</taxon>
        <taxon>malvids</taxon>
        <taxon>Malvales</taxon>
        <taxon>Malvaceae</taxon>
        <taxon>Malvoideae</taxon>
        <taxon>Gossypium</taxon>
    </lineage>
</organism>
<dbReference type="Proteomes" id="UP000325315">
    <property type="component" value="Unassembled WGS sequence"/>
</dbReference>
<name>A0A5B6WGC2_9ROSI</name>
<evidence type="ECO:0000256" key="1">
    <source>
        <dbReference type="SAM" id="MobiDB-lite"/>
    </source>
</evidence>
<proteinExistence type="predicted"/>
<protein>
    <submittedName>
        <fullName evidence="2">Uncharacterized protein</fullName>
    </submittedName>
</protein>
<evidence type="ECO:0000313" key="2">
    <source>
        <dbReference type="EMBL" id="KAA3480228.1"/>
    </source>
</evidence>
<dbReference type="EMBL" id="SMMG02000003">
    <property type="protein sequence ID" value="KAA3480228.1"/>
    <property type="molecule type" value="Genomic_DNA"/>
</dbReference>
<sequence length="104" mass="11797">MNRSRDTHIVAVIELERIIRRNHQQQQQQQSMPDPPLPAVGNVPRENPLFGSTDDNTLGNPPTPPQLPVNVHMACNERALKDYALPSLEMVKDNITRPEIIQMI</sequence>
<gene>
    <name evidence="2" type="ORF">EPI10_020677</name>
</gene>
<reference evidence="2" key="1">
    <citation type="submission" date="2019-08" db="EMBL/GenBank/DDBJ databases">
        <authorList>
            <person name="Liu F."/>
        </authorList>
    </citation>
    <scope>NUCLEOTIDE SEQUENCE [LARGE SCALE GENOMIC DNA]</scope>
    <source>
        <strain evidence="2">PA1801</strain>
        <tissue evidence="2">Leaf</tissue>
    </source>
</reference>
<evidence type="ECO:0000313" key="3">
    <source>
        <dbReference type="Proteomes" id="UP000325315"/>
    </source>
</evidence>
<dbReference type="AlphaFoldDB" id="A0A5B6WGC2"/>
<keyword evidence="3" id="KW-1185">Reference proteome</keyword>
<comment type="caution">
    <text evidence="2">The sequence shown here is derived from an EMBL/GenBank/DDBJ whole genome shotgun (WGS) entry which is preliminary data.</text>
</comment>
<accession>A0A5B6WGC2</accession>